<protein>
    <recommendedName>
        <fullName evidence="3">Nucleotidyltransferase</fullName>
    </recommendedName>
</protein>
<dbReference type="EMBL" id="AP021857">
    <property type="protein sequence ID" value="BBO22368.1"/>
    <property type="molecule type" value="Genomic_DNA"/>
</dbReference>
<sequence>MTNTLPDFSERPELRSLAEVVRALREAGDVAETDCLLIGAAARDLWLRHGYSIEPGRETRDVDFGVAVADWAAFSALCRRLVDSGEFVAWPGAALHRLRHRSGAPLDIVPFGGVERADRTIAWPPDGSEVFDCFGLREAMESSHRAVLSGGVAVRVAGVPALALLKMTAWHDRKHEGRDAQDLLLYLRKYIDCGQFDRAASEHADLFDDADFDYEVLSARLLGRHLAGLLNAAAIGQVLAILAPEADERGDVLLARQSGLEIRRACMLVRGVCRELEGALGTP</sequence>
<reference evidence="1" key="1">
    <citation type="journal article" name="DNA Res.">
        <title>The physiological potential of anammox bacteria as revealed by their core genome structure.</title>
        <authorList>
            <person name="Okubo T."/>
            <person name="Toyoda A."/>
            <person name="Fukuhara K."/>
            <person name="Uchiyama I."/>
            <person name="Harigaya Y."/>
            <person name="Kuroiwa M."/>
            <person name="Suzuki T."/>
            <person name="Murakami Y."/>
            <person name="Suwa Y."/>
            <person name="Takami H."/>
        </authorList>
    </citation>
    <scope>NUCLEOTIDE SEQUENCE</scope>
    <source>
        <strain evidence="1">317325-3</strain>
    </source>
</reference>
<organism evidence="1 2">
    <name type="scientific">Candidatus Desulfobacillus denitrificans</name>
    <dbReference type="NCBI Taxonomy" id="2608985"/>
    <lineage>
        <taxon>Bacteria</taxon>
        <taxon>Pseudomonadati</taxon>
        <taxon>Pseudomonadota</taxon>
        <taxon>Betaproteobacteria</taxon>
        <taxon>Candidatus Desulfobacillus</taxon>
    </lineage>
</organism>
<evidence type="ECO:0008006" key="3">
    <source>
        <dbReference type="Google" id="ProtNLM"/>
    </source>
</evidence>
<name>A0A809R6Q0_9PROT</name>
<dbReference type="Pfam" id="PF08843">
    <property type="entry name" value="AbiEii"/>
    <property type="match status" value="1"/>
</dbReference>
<dbReference type="Proteomes" id="UP000662914">
    <property type="component" value="Chromosome"/>
</dbReference>
<evidence type="ECO:0000313" key="1">
    <source>
        <dbReference type="EMBL" id="BBO22368.1"/>
    </source>
</evidence>
<gene>
    <name evidence="1" type="ORF">DSYM_30670</name>
</gene>
<dbReference type="InterPro" id="IPR014942">
    <property type="entry name" value="AbiEii"/>
</dbReference>
<dbReference type="KEGG" id="ddz:DSYM_30670"/>
<dbReference type="AlphaFoldDB" id="A0A809R6Q0"/>
<evidence type="ECO:0000313" key="2">
    <source>
        <dbReference type="Proteomes" id="UP000662914"/>
    </source>
</evidence>
<accession>A0A809R6Q0</accession>
<proteinExistence type="predicted"/>